<keyword evidence="1" id="KW-0004">4Fe-4S</keyword>
<dbReference type="AlphaFoldDB" id="A0A1W1BCD8"/>
<dbReference type="NCBIfam" id="NF010494">
    <property type="entry name" value="PRK13913.1"/>
    <property type="match status" value="1"/>
</dbReference>
<dbReference type="SUPFAM" id="SSF48150">
    <property type="entry name" value="DNA-glycosylase"/>
    <property type="match status" value="1"/>
</dbReference>
<keyword evidence="4" id="KW-0411">Iron-sulfur</keyword>
<sequence>MSVWEIYNYLKSFDLLRDAPKYWWPNAGSFEVVISAILTQNTTWKNVEKSLHNLQTHQSLESFLELSQEELKRAIRPSGFYNQKASRLLTLAHMIKKEFGTFEAFQKRVERSWLLEQKGIGKESADAILCYACLRPTMVIDAYTKRVLATFDIEFKKYQEYKEFIEDGVKQEYKAFAKECNDDFTLLYARFHGMFVEYVKNRDRDL</sequence>
<dbReference type="Gene3D" id="1.10.340.30">
    <property type="entry name" value="Hypothetical protein, domain 2"/>
    <property type="match status" value="1"/>
</dbReference>
<dbReference type="GO" id="GO:0140078">
    <property type="term" value="F:class I DNA-(apurinic or apyrimidinic site) endonuclease activity"/>
    <property type="evidence" value="ECO:0007669"/>
    <property type="project" value="UniProtKB-EC"/>
</dbReference>
<keyword evidence="6" id="KW-0540">Nuclease</keyword>
<dbReference type="SMART" id="SM00478">
    <property type="entry name" value="ENDO3c"/>
    <property type="match status" value="1"/>
</dbReference>
<organism evidence="6">
    <name type="scientific">hydrothermal vent metagenome</name>
    <dbReference type="NCBI Taxonomy" id="652676"/>
    <lineage>
        <taxon>unclassified sequences</taxon>
        <taxon>metagenomes</taxon>
        <taxon>ecological metagenomes</taxon>
    </lineage>
</organism>
<accession>A0A1W1BCD8</accession>
<dbReference type="GO" id="GO:0006284">
    <property type="term" value="P:base-excision repair"/>
    <property type="evidence" value="ECO:0007669"/>
    <property type="project" value="InterPro"/>
</dbReference>
<dbReference type="PANTHER" id="PTHR10359:SF19">
    <property type="entry name" value="DNA REPAIR GLYCOSYLASE MJ1434-RELATED"/>
    <property type="match status" value="1"/>
</dbReference>
<evidence type="ECO:0000256" key="1">
    <source>
        <dbReference type="ARBA" id="ARBA00022485"/>
    </source>
</evidence>
<dbReference type="GO" id="GO:0051539">
    <property type="term" value="F:4 iron, 4 sulfur cluster binding"/>
    <property type="evidence" value="ECO:0007669"/>
    <property type="project" value="UniProtKB-KW"/>
</dbReference>
<dbReference type="InterPro" id="IPR011257">
    <property type="entry name" value="DNA_glycosylase"/>
</dbReference>
<dbReference type="Gene3D" id="1.10.1670.10">
    <property type="entry name" value="Helix-hairpin-Helix base-excision DNA repair enzymes (C-terminal)"/>
    <property type="match status" value="1"/>
</dbReference>
<keyword evidence="3" id="KW-0408">Iron</keyword>
<reference evidence="6" key="1">
    <citation type="submission" date="2016-10" db="EMBL/GenBank/DDBJ databases">
        <authorList>
            <person name="de Groot N.N."/>
        </authorList>
    </citation>
    <scope>NUCLEOTIDE SEQUENCE</scope>
</reference>
<dbReference type="GO" id="GO:0046872">
    <property type="term" value="F:metal ion binding"/>
    <property type="evidence" value="ECO:0007669"/>
    <property type="project" value="UniProtKB-KW"/>
</dbReference>
<dbReference type="Pfam" id="PF00730">
    <property type="entry name" value="HhH-GPD"/>
    <property type="match status" value="1"/>
</dbReference>
<keyword evidence="6" id="KW-0456">Lyase</keyword>
<dbReference type="InterPro" id="IPR003265">
    <property type="entry name" value="HhH-GPD_domain"/>
</dbReference>
<evidence type="ECO:0000256" key="3">
    <source>
        <dbReference type="ARBA" id="ARBA00023004"/>
    </source>
</evidence>
<dbReference type="EC" id="4.2.99.18" evidence="6"/>
<evidence type="ECO:0000256" key="2">
    <source>
        <dbReference type="ARBA" id="ARBA00022723"/>
    </source>
</evidence>
<dbReference type="EMBL" id="FPHB01000013">
    <property type="protein sequence ID" value="SFV51088.1"/>
    <property type="molecule type" value="Genomic_DNA"/>
</dbReference>
<proteinExistence type="predicted"/>
<evidence type="ECO:0000256" key="4">
    <source>
        <dbReference type="ARBA" id="ARBA00023014"/>
    </source>
</evidence>
<dbReference type="InterPro" id="IPR023170">
    <property type="entry name" value="HhH_base_excis_C"/>
</dbReference>
<keyword evidence="6" id="KW-0255">Endonuclease</keyword>
<dbReference type="PANTHER" id="PTHR10359">
    <property type="entry name" value="A/G-SPECIFIC ADENINE GLYCOSYLASE/ENDONUCLEASE III"/>
    <property type="match status" value="1"/>
</dbReference>
<feature type="domain" description="HhH-GPD" evidence="5">
    <location>
        <begin position="38"/>
        <end position="190"/>
    </location>
</feature>
<name>A0A1W1BCD8_9ZZZZ</name>
<dbReference type="CDD" id="cd00056">
    <property type="entry name" value="ENDO3c"/>
    <property type="match status" value="1"/>
</dbReference>
<keyword evidence="6" id="KW-0378">Hydrolase</keyword>
<protein>
    <submittedName>
        <fullName evidence="6">Endonuclease III</fullName>
        <ecNumber evidence="6">4.2.99.18</ecNumber>
    </submittedName>
</protein>
<gene>
    <name evidence="6" type="ORF">MNB_SM-7-124</name>
</gene>
<keyword evidence="2" id="KW-0479">Metal-binding</keyword>
<evidence type="ECO:0000259" key="5">
    <source>
        <dbReference type="SMART" id="SM00478"/>
    </source>
</evidence>
<evidence type="ECO:0000313" key="6">
    <source>
        <dbReference type="EMBL" id="SFV51088.1"/>
    </source>
</evidence>